<dbReference type="GO" id="GO:0006606">
    <property type="term" value="P:protein import into nucleus"/>
    <property type="evidence" value="ECO:0007669"/>
    <property type="project" value="TreeGrafter"/>
</dbReference>
<dbReference type="Ensembl" id="ENSLCAT00010023228.1">
    <property type="protein sequence ID" value="ENSLCAP00010022735.1"/>
    <property type="gene ID" value="ENSLCAG00010009434.1"/>
</dbReference>
<dbReference type="AlphaFoldDB" id="A0A4W6DCZ2"/>
<dbReference type="InterPro" id="IPR013713">
    <property type="entry name" value="XPO2_central"/>
</dbReference>
<protein>
    <submittedName>
        <fullName evidence="9">Importin 7</fullName>
    </submittedName>
</protein>
<dbReference type="SMART" id="SM00913">
    <property type="entry name" value="IBN_N"/>
    <property type="match status" value="1"/>
</dbReference>
<dbReference type="GO" id="GO:0031267">
    <property type="term" value="F:small GTPase binding"/>
    <property type="evidence" value="ECO:0007669"/>
    <property type="project" value="InterPro"/>
</dbReference>
<feature type="domain" description="Importin N-terminal" evidence="8">
    <location>
        <begin position="22"/>
        <end position="101"/>
    </location>
</feature>
<evidence type="ECO:0000256" key="6">
    <source>
        <dbReference type="ARBA" id="ARBA00023242"/>
    </source>
</evidence>
<keyword evidence="4" id="KW-0963">Cytoplasm</keyword>
<dbReference type="PANTHER" id="PTHR10997:SF27">
    <property type="entry name" value="IMPORTIN-7"/>
    <property type="match status" value="1"/>
</dbReference>
<dbReference type="GeneTree" id="ENSGT00940000154666"/>
<dbReference type="FunFam" id="1.25.10.10:FF:002058">
    <property type="entry name" value="Ipo7 protein"/>
    <property type="match status" value="1"/>
</dbReference>
<reference evidence="9" key="3">
    <citation type="submission" date="2025-09" db="UniProtKB">
        <authorList>
            <consortium name="Ensembl"/>
        </authorList>
    </citation>
    <scope>IDENTIFICATION</scope>
</reference>
<evidence type="ECO:0000256" key="4">
    <source>
        <dbReference type="ARBA" id="ARBA00022490"/>
    </source>
</evidence>
<dbReference type="PROSITE" id="PS50166">
    <property type="entry name" value="IMPORTIN_B_NT"/>
    <property type="match status" value="1"/>
</dbReference>
<reference evidence="10" key="1">
    <citation type="submission" date="2015-09" db="EMBL/GenBank/DDBJ databases">
        <authorList>
            <person name="Sai Rama Sridatta P."/>
        </authorList>
    </citation>
    <scope>NUCLEOTIDE SEQUENCE [LARGE SCALE GENOMIC DNA]</scope>
</reference>
<feature type="compositionally biased region" description="Acidic residues" evidence="7">
    <location>
        <begin position="839"/>
        <end position="865"/>
    </location>
</feature>
<dbReference type="FunFam" id="1.25.10.10:FF:001389">
    <property type="entry name" value="Importin 8"/>
    <property type="match status" value="1"/>
</dbReference>
<keyword evidence="3" id="KW-0813">Transport</keyword>
<organism evidence="9 10">
    <name type="scientific">Lates calcarifer</name>
    <name type="common">Barramundi</name>
    <name type="synonym">Holocentrus calcarifer</name>
    <dbReference type="NCBI Taxonomy" id="8187"/>
    <lineage>
        <taxon>Eukaryota</taxon>
        <taxon>Metazoa</taxon>
        <taxon>Chordata</taxon>
        <taxon>Craniata</taxon>
        <taxon>Vertebrata</taxon>
        <taxon>Euteleostomi</taxon>
        <taxon>Actinopterygii</taxon>
        <taxon>Neopterygii</taxon>
        <taxon>Teleostei</taxon>
        <taxon>Neoteleostei</taxon>
        <taxon>Acanthomorphata</taxon>
        <taxon>Carangaria</taxon>
        <taxon>Carangaria incertae sedis</taxon>
        <taxon>Centropomidae</taxon>
        <taxon>Lates</taxon>
    </lineage>
</organism>
<evidence type="ECO:0000313" key="9">
    <source>
        <dbReference type="Ensembl" id="ENSLCAP00010022735.1"/>
    </source>
</evidence>
<dbReference type="Pfam" id="PF03810">
    <property type="entry name" value="IBN_N"/>
    <property type="match status" value="1"/>
</dbReference>
<proteinExistence type="predicted"/>
<evidence type="ECO:0000256" key="5">
    <source>
        <dbReference type="ARBA" id="ARBA00022927"/>
    </source>
</evidence>
<dbReference type="InterPro" id="IPR016024">
    <property type="entry name" value="ARM-type_fold"/>
</dbReference>
<keyword evidence="5" id="KW-0653">Protein transport</keyword>
<dbReference type="Proteomes" id="UP000314980">
    <property type="component" value="Unassembled WGS sequence"/>
</dbReference>
<evidence type="ECO:0000256" key="7">
    <source>
        <dbReference type="SAM" id="MobiDB-lite"/>
    </source>
</evidence>
<feature type="region of interest" description="Disordered" evidence="7">
    <location>
        <begin position="836"/>
        <end position="865"/>
    </location>
</feature>
<dbReference type="InterPro" id="IPR001494">
    <property type="entry name" value="Importin-beta_N"/>
</dbReference>
<keyword evidence="6" id="KW-0539">Nucleus</keyword>
<dbReference type="InterPro" id="IPR011989">
    <property type="entry name" value="ARM-like"/>
</dbReference>
<comment type="subcellular location">
    <subcellularLocation>
        <location evidence="2">Cytoplasm</location>
    </subcellularLocation>
    <subcellularLocation>
        <location evidence="1">Nucleus</location>
    </subcellularLocation>
</comment>
<evidence type="ECO:0000256" key="2">
    <source>
        <dbReference type="ARBA" id="ARBA00004496"/>
    </source>
</evidence>
<dbReference type="GO" id="GO:0005829">
    <property type="term" value="C:cytosol"/>
    <property type="evidence" value="ECO:0007669"/>
    <property type="project" value="TreeGrafter"/>
</dbReference>
<dbReference type="Pfam" id="PF08506">
    <property type="entry name" value="Cse1"/>
    <property type="match status" value="1"/>
</dbReference>
<evidence type="ECO:0000256" key="3">
    <source>
        <dbReference type="ARBA" id="ARBA00022448"/>
    </source>
</evidence>
<reference evidence="9" key="2">
    <citation type="submission" date="2025-08" db="UniProtKB">
        <authorList>
            <consortium name="Ensembl"/>
        </authorList>
    </citation>
    <scope>IDENTIFICATION</scope>
</reference>
<accession>A0A4W6DCZ2</accession>
<dbReference type="SUPFAM" id="SSF48371">
    <property type="entry name" value="ARM repeat"/>
    <property type="match status" value="1"/>
</dbReference>
<sequence>MDPDSLVEALRGTMDPNLREAAERQLNEGHTQVNFVSTLLRVTMSEQLDLPVRQAGVIYLKNMITQHWSDGDGSGTETPVNNIPEEDRQFIRDSIVEAIIHSPERIRVQLTTCIHHMIKHDYPAKWTTIVDKIGFYLQSDNSAGWLGILLCLYQLVKNYEYKKPEERQPLVAAMHIFMPMLKERFIQLLPDHSSDSVLIQKQIFKILYALFQETMQIDEDERPELPWWKCKKWALHILARLFERYGSPGNTTKEYAEFAELFLKEYAVPAQQVLLKVLYQYKEKQYVAPRVLQQTLNYINQGIAHALTWKNLKPHIQGIIQDVVFPLMCYTDSDEELWQEDPYEYIRMKFDVFEDFISPTTAAQTLLFTACNKRKEVLQKTMGFCYQILTDPTSDPRKKDGALHMIGSLAEILLKKKIYKDQMEFMLQNHVFPLFRSELGYMRARACWVLHYFCEVKFKSDQNLQTALELTRLCLINDNEMPVKVEAAIALQVLISNQEKAKEYITPFIRPVMQALLHIVRETENDDLTNVIQKMICEYSEEVTPIAVEMTQHLAMTFNQVIQTGPDEEGGDDKAVTAMGILNTIDTLLSVVEDHKEITQQLEGICLQVIGTVLQQHVLEFYEEILSLAHSLTCQQVSPQMWQLLPLVYEVFQQDGFDYFTDMMPLLHNYVTVDTDTLLSDTKYLEIIYSMCKKVLTGDPGEDPECHAAKLLEVIILQCKGRGIDQVVPLFVAAALERLTREVKTSELRTMCLQVAIAALYYSPPLLLNTLENLRFPNNTEPITNHFISQWLKDVDCFLGLHDRKMPQAVNQVAGQLLPAAILLFSGLKRAYACRAEHENEDDDDDEDGEDEDENAELGSDEDDIDEEGQEYLEMLAKQAGEDGDDEDWEEDDAEETALEGYTTAVDDEDNLVDEYQIFKAILQNIQSRDPAWYQALTQALDEEQGKQLQDIGTLADQRRAAHESKMIEKHGGYKFTAPVVPSTFNFGGTAPGMN</sequence>
<evidence type="ECO:0000256" key="1">
    <source>
        <dbReference type="ARBA" id="ARBA00004123"/>
    </source>
</evidence>
<name>A0A4W6DCZ2_LATCA</name>
<dbReference type="Gene3D" id="1.25.10.10">
    <property type="entry name" value="Leucine-rich Repeat Variant"/>
    <property type="match status" value="1"/>
</dbReference>
<evidence type="ECO:0000313" key="10">
    <source>
        <dbReference type="Proteomes" id="UP000314980"/>
    </source>
</evidence>
<dbReference type="PANTHER" id="PTHR10997">
    <property type="entry name" value="IMPORTIN-7, 8, 11"/>
    <property type="match status" value="1"/>
</dbReference>
<dbReference type="GO" id="GO:0005635">
    <property type="term" value="C:nuclear envelope"/>
    <property type="evidence" value="ECO:0007669"/>
    <property type="project" value="TreeGrafter"/>
</dbReference>
<gene>
    <name evidence="9" type="primary">IPO7</name>
</gene>
<keyword evidence="10" id="KW-1185">Reference proteome</keyword>
<evidence type="ECO:0000259" key="8">
    <source>
        <dbReference type="PROSITE" id="PS50166"/>
    </source>
</evidence>